<dbReference type="OrthoDB" id="113323at2"/>
<dbReference type="EMBL" id="PHUF01000004">
    <property type="protein sequence ID" value="PKB14850.1"/>
    <property type="molecule type" value="Genomic_DNA"/>
</dbReference>
<dbReference type="InterPro" id="IPR018247">
    <property type="entry name" value="EF_Hand_1_Ca_BS"/>
</dbReference>
<gene>
    <name evidence="4" type="ORF">B0I00_2452</name>
</gene>
<dbReference type="SUPFAM" id="SSF47473">
    <property type="entry name" value="EF-hand"/>
    <property type="match status" value="1"/>
</dbReference>
<feature type="compositionally biased region" description="Basic residues" evidence="1">
    <location>
        <begin position="113"/>
        <end position="124"/>
    </location>
</feature>
<dbReference type="Pfam" id="PF13202">
    <property type="entry name" value="EF-hand_5"/>
    <property type="match status" value="4"/>
</dbReference>
<evidence type="ECO:0000313" key="4">
    <source>
        <dbReference type="EMBL" id="PKB14850.1"/>
    </source>
</evidence>
<feature type="chain" id="PRO_5014683623" evidence="2">
    <location>
        <begin position="24"/>
        <end position="195"/>
    </location>
</feature>
<dbReference type="InterPro" id="IPR002048">
    <property type="entry name" value="EF_hand_dom"/>
</dbReference>
<dbReference type="PROSITE" id="PS50222">
    <property type="entry name" value="EF_HAND_2"/>
    <property type="match status" value="2"/>
</dbReference>
<dbReference type="Gene3D" id="1.10.238.10">
    <property type="entry name" value="EF-hand"/>
    <property type="match status" value="3"/>
</dbReference>
<accession>A0A2N0H7I3</accession>
<evidence type="ECO:0000313" key="5">
    <source>
        <dbReference type="Proteomes" id="UP000232587"/>
    </source>
</evidence>
<evidence type="ECO:0000259" key="3">
    <source>
        <dbReference type="PROSITE" id="PS50222"/>
    </source>
</evidence>
<sequence>MKTMTKGLSIAAVALALAGVAHAQDQRGWAKPDANATITRAQAQTKAESMFDRMDANKDGKIDQADRAARQAERFARLDIDKNGQISPEEMAAGHQRKPRPDGAATGGDHAGHKMGMRGGHRGGHGGGHGGMMKMADANKDGAITKTEAVAAALAHFDKADANRDGSVTPDERKSAMAKMRAEWQAKRAAAPAAN</sequence>
<comment type="caution">
    <text evidence="4">The sequence shown here is derived from an EMBL/GenBank/DDBJ whole genome shotgun (WGS) entry which is preliminary data.</text>
</comment>
<dbReference type="AlphaFoldDB" id="A0A2N0H7I3"/>
<dbReference type="InterPro" id="IPR011992">
    <property type="entry name" value="EF-hand-dom_pair"/>
</dbReference>
<organism evidence="4 5">
    <name type="scientific">Novosphingobium kunmingense</name>
    <dbReference type="NCBI Taxonomy" id="1211806"/>
    <lineage>
        <taxon>Bacteria</taxon>
        <taxon>Pseudomonadati</taxon>
        <taxon>Pseudomonadota</taxon>
        <taxon>Alphaproteobacteria</taxon>
        <taxon>Sphingomonadales</taxon>
        <taxon>Sphingomonadaceae</taxon>
        <taxon>Novosphingobium</taxon>
    </lineage>
</organism>
<keyword evidence="2" id="KW-0732">Signal</keyword>
<feature type="compositionally biased region" description="Basic and acidic residues" evidence="1">
    <location>
        <begin position="160"/>
        <end position="186"/>
    </location>
</feature>
<dbReference type="Proteomes" id="UP000232587">
    <property type="component" value="Unassembled WGS sequence"/>
</dbReference>
<dbReference type="PROSITE" id="PS00018">
    <property type="entry name" value="EF_HAND_1"/>
    <property type="match status" value="1"/>
</dbReference>
<name>A0A2N0H7I3_9SPHN</name>
<protein>
    <submittedName>
        <fullName evidence="4">EF hand domain-containing protein</fullName>
    </submittedName>
</protein>
<evidence type="ECO:0000256" key="1">
    <source>
        <dbReference type="SAM" id="MobiDB-lite"/>
    </source>
</evidence>
<evidence type="ECO:0000256" key="2">
    <source>
        <dbReference type="SAM" id="SignalP"/>
    </source>
</evidence>
<feature type="domain" description="EF-hand" evidence="3">
    <location>
        <begin position="148"/>
        <end position="183"/>
    </location>
</feature>
<feature type="domain" description="EF-hand" evidence="3">
    <location>
        <begin position="66"/>
        <end position="101"/>
    </location>
</feature>
<feature type="region of interest" description="Disordered" evidence="1">
    <location>
        <begin position="160"/>
        <end position="195"/>
    </location>
</feature>
<keyword evidence="5" id="KW-1185">Reference proteome</keyword>
<dbReference type="CDD" id="cd00051">
    <property type="entry name" value="EFh"/>
    <property type="match status" value="1"/>
</dbReference>
<dbReference type="SMART" id="SM00054">
    <property type="entry name" value="EFh"/>
    <property type="match status" value="3"/>
</dbReference>
<feature type="region of interest" description="Disordered" evidence="1">
    <location>
        <begin position="83"/>
        <end position="128"/>
    </location>
</feature>
<feature type="signal peptide" evidence="2">
    <location>
        <begin position="1"/>
        <end position="23"/>
    </location>
</feature>
<reference evidence="4 5" key="1">
    <citation type="submission" date="2017-11" db="EMBL/GenBank/DDBJ databases">
        <title>Genomic Encyclopedia of Type Strains, Phase III (KMG-III): the genomes of soil and plant-associated and newly described type strains.</title>
        <authorList>
            <person name="Whitman W."/>
        </authorList>
    </citation>
    <scope>NUCLEOTIDE SEQUENCE [LARGE SCALE GENOMIC DNA]</scope>
    <source>
        <strain evidence="4 5">CGMCC 1.12274</strain>
    </source>
</reference>
<proteinExistence type="predicted"/>
<dbReference type="GO" id="GO:0005509">
    <property type="term" value="F:calcium ion binding"/>
    <property type="evidence" value="ECO:0007669"/>
    <property type="project" value="InterPro"/>
</dbReference>